<dbReference type="PANTHER" id="PTHR48103:SF2">
    <property type="entry name" value="MIDASIN"/>
    <property type="match status" value="1"/>
</dbReference>
<dbReference type="InterPro" id="IPR041190">
    <property type="entry name" value="Midasin_AAA_lid_5"/>
</dbReference>
<feature type="non-terminal residue" evidence="11">
    <location>
        <position position="5571"/>
    </location>
</feature>
<dbReference type="SUPFAM" id="SSF53300">
    <property type="entry name" value="vWA-like"/>
    <property type="match status" value="1"/>
</dbReference>
<feature type="compositionally biased region" description="Basic and acidic residues" evidence="9">
    <location>
        <begin position="4883"/>
        <end position="4902"/>
    </location>
</feature>
<dbReference type="FunFam" id="3.40.50.300:FF:004550">
    <property type="entry name" value="Midasin"/>
    <property type="match status" value="1"/>
</dbReference>
<feature type="region of interest" description="Disordered" evidence="9">
    <location>
        <begin position="486"/>
        <end position="508"/>
    </location>
</feature>
<evidence type="ECO:0000256" key="4">
    <source>
        <dbReference type="ARBA" id="ARBA00017143"/>
    </source>
</evidence>
<dbReference type="Pfam" id="PF17865">
    <property type="entry name" value="AAA_lid_5"/>
    <property type="match status" value="1"/>
</dbReference>
<feature type="compositionally biased region" description="Basic and acidic residues" evidence="9">
    <location>
        <begin position="4962"/>
        <end position="4973"/>
    </location>
</feature>
<dbReference type="GO" id="GO:0000027">
    <property type="term" value="P:ribosomal large subunit assembly"/>
    <property type="evidence" value="ECO:0007669"/>
    <property type="project" value="InterPro"/>
</dbReference>
<feature type="domain" description="VWFA" evidence="10">
    <location>
        <begin position="5359"/>
        <end position="5558"/>
    </location>
</feature>
<feature type="compositionally biased region" description="Basic and acidic residues" evidence="9">
    <location>
        <begin position="5030"/>
        <end position="5040"/>
    </location>
</feature>
<dbReference type="PANTHER" id="PTHR48103">
    <property type="entry name" value="MIDASIN-RELATED"/>
    <property type="match status" value="1"/>
</dbReference>
<feature type="compositionally biased region" description="Acidic residues" evidence="9">
    <location>
        <begin position="4984"/>
        <end position="5000"/>
    </location>
</feature>
<dbReference type="CDD" id="cd01460">
    <property type="entry name" value="vWA_midasin"/>
    <property type="match status" value="1"/>
</dbReference>
<feature type="compositionally biased region" description="Polar residues" evidence="9">
    <location>
        <begin position="5101"/>
        <end position="5112"/>
    </location>
</feature>
<feature type="compositionally biased region" description="Basic and acidic residues" evidence="9">
    <location>
        <begin position="492"/>
        <end position="508"/>
    </location>
</feature>
<feature type="compositionally biased region" description="Basic and acidic residues" evidence="9">
    <location>
        <begin position="4662"/>
        <end position="4699"/>
    </location>
</feature>
<feature type="compositionally biased region" description="Basic and acidic residues" evidence="9">
    <location>
        <begin position="5216"/>
        <end position="5237"/>
    </location>
</feature>
<dbReference type="FunFam" id="3.40.50.300:FF:000919">
    <property type="entry name" value="Midasin"/>
    <property type="match status" value="1"/>
</dbReference>
<evidence type="ECO:0000256" key="2">
    <source>
        <dbReference type="ARBA" id="ARBA00004642"/>
    </source>
</evidence>
<reference evidence="11 12" key="1">
    <citation type="submission" date="2019-09" db="EMBL/GenBank/DDBJ databases">
        <title>Bird 10,000 Genomes (B10K) Project - Family phase.</title>
        <authorList>
            <person name="Zhang G."/>
        </authorList>
    </citation>
    <scope>NUCLEOTIDE SEQUENCE [LARGE SCALE GENOMIC DNA]</scope>
    <source>
        <strain evidence="11">B10K-CU-031-23</strain>
    </source>
</reference>
<dbReference type="SMART" id="SM00327">
    <property type="entry name" value="VWA"/>
    <property type="match status" value="1"/>
</dbReference>
<feature type="region of interest" description="Disordered" evidence="9">
    <location>
        <begin position="3536"/>
        <end position="3559"/>
    </location>
</feature>
<evidence type="ECO:0000256" key="9">
    <source>
        <dbReference type="SAM" id="MobiDB-lite"/>
    </source>
</evidence>
<sequence>MAELRFRLAEPLQLVARRNEKSSAELSRFLAKQIWTQQDRQCILDTLAQLLLDKECTLLIGRQVRPILLDLLERNAEAIKAGGQINHDRHERLCVAMSKLVADHPDVLPFALRYFKSTSPVFQRLFLESSDANTVRYGRRRMKLRDLMEAAYRFLQKEQSVFRELWDWSVCIPLLRSHDTLVRWYTSNCLALVTCMNDEHKLSFLKKIFNPEELIHFRLKLLEESQLQNVERALVLANPDSSFWQKEKELQYTQGHIVSGDLSANVVAVCGIVLPRLQLVSSEEQENNTSSFVLVESAFTNLQNLAIAVADQRPVLLEGPIGCGKTSLIEYLAAVTGRAKPPHILKVQLGDQTDMWMSVLLQFPKKRKKKFYKFSSLFQISVLIPLLEKRELLIPGRGDCLKVASGFQFFATRRLFSCGGGWYRQQSGHAALLDKYWTRIHLDNMSKGELKEVLQRRYPNLALVTDHLLDIYIHLTGDKYQALENSASGSRHIPEDSSESKSENKKPNLEGRELSLRLDLLNWCSRIAYNFDSNSSTTAVNIFQEALDCFAAMLSNPGSRQKMAKVIGTKLNISKKKVEFFCELYKPEILIREQEVSVGRVHLMRKQSQVLTVQRAKQTFAATRPSAVLIEQLAVCVVKGEPVLLVGETGTGKTSTVQYLAHITGHRLRVINMNQQSDTADLLGGYKPVDNRLIWLPLRESFEELFSQTFSRKKNQTFLGHIQTCYRQKRWHDLLKLMQHIHKSAINKEAKENASGLPLKEKWEAFGLKLNHAHQQMKMTENALLFAFVEGTLAQAVKKGEWILLDEINLAAAETLECLSGLLEGSSGSLVLLDRGDTEPLVRHPDFRLFACMNPATDVGKRNLPPGIRNRFTELYVEELRNEGDLQILIMDYLRGLNVNKNTVQGIVNFYLSVRKEAEAKLVDGTGHRPHYSLRTLCRALRFAASNPCSSIARSLYEGFCLSFLTQLDRVSHPLVQKLICQHIVSGNIKSLIKQQIPKPQGGSFILIEGYWISAGDKEPTVDETYVLTPSVKLNLKDIARVVSARTHPVLIQGETSVGKTSLVRWLAAATGNHCVRINNHEHTDIQEYIGCYTSDASGKLVFKEGILIDAMRKGYWIVLDELNLAPTDVLEALNRLLDDNRELFITETQEVVKAHPRFMLFATQNPPGLYGGRKVLSRAFRNRFVELHFDELPSAELETILHKRCSLPPSYCSKLVKVMLDLQSYRRGSTVFAGKHGFITLRDLFRWAERYRLAEQLEKEYDWLQHLANDGFMLLAGRVRKQEEVDVIQSVLEKHFKKNLYPESLFSEESVKKLLAKSSTQMSVMDRDFNHIVWTKGMRRLAILVGRALEFGEPVLLVGDTGCGKTTICQIFAALTNQKLYSVNCHLHMETSDFLGGLRPVRQRSKDQEESDGSRLFEWCDGPLVLAMKEEGFFLLDEISLADDSVLERLNSVLEAEKTLVLAEKGGQDDEDNEVELLVAGKKFRILATMNPGGDFGKKELSPALRNRFTEIWCPQSNGRDDLIQIVKHNLHPGLSLGGVNHQGADIAELMMDFVEWLTNQEFGRQCILSVRDVLSWVNFMNVMVEGEESNSTKEYSLLYISPMMSFIHAACLVYIDGIGSGTTSCSADTALLAREKCLTFLCEKMSQFLQLTDYQKNELKIYDRTKQKEFVWMDNFMGIHPFFIPRGKRLCPVLQRNSITDYALNAGTTAVNAQRLFRALQLNKPILLEGSPGVGKTSLVAALAKASGNCLVRINLSEQTDVTDLFGTDLPVEGGKGGEFAWRDGPLLAALKAGHWIVLDELNLASQSVLEGLNACFDHRAEIYVPELGMNFHVQHKKTKIFGCQNPYRQGGGRKGLPKSFLNRFTQASLFVYVDPLSAEDMEFIGNTLFPAIDKSIIAKMVAFNNKASMYFSIFCIDKEVMAEKKWGQKGGPWEFNLRDLFRWCQLMLVDQSPGCYDPGQHVFLVYGERMRTREDKEKVISVFRDIFGQEADVYTGTREFHITPYNVQIGYSVLSRGNYIPHPGRSLSLLHHSLQSLESIMKCVHMSWMVILVGPAAVGKTSLVELLAHLTGHRLKIMAMNSAMDTTELLGGFEQVDINRPWQHLLEKVESAVSTLVRDSLLLTEICADDAELVLRAWSNFILNYKPKSLGEGGRSVTAELVSKLEGVLVLIQRLNNKINSYSKAEFAHLVEEFRRFKLQQAQAADRNSHGTFEWVDGMLVQALQSGDWLLMDNVNFCNPSVLDRLNALLEPGGVLTMSERGVIDGTIPTIAPHPNFRLFLSMDPVHGEISRAMRNRGIEIYIPGENDGNILDSLDLKLLLHGLGLVGDSTCDALVAVHSETKAAIAGSVSSLSPLLQAAVLIVQQIQRGLGLAKSFYRACWEVYGRSQQLQINQKLVLELVMKHASSLASPETWGDSLLAMGLWPDSLPTGVFAAEDSLLSTVQSDAQVLMYWLNRLNLKNCRTLPLTLQDLQKIMQSTNPESLKFSAVETDANWMDKMEVLQASVKLFLEKATNQDWALRVKWLNCLGKNLPQELDPVRIQLEAGAVALGSFYASPLSSGVSNMIKLLQPTMTDEHVMPLDPRWNMQFLDIIRNSMNFDTEMEHTDQLLILLKSVANRAVLFLDREKRSYTEKNLITSKKPRNSVLRMSLDFHKDPGSYSCLPHGIVVNLAAFFELWDAFAFHWVKSTQVALSDDDMHDILYSLLWRDRFWAVADTLTVDSPGLSLLSLHWHWVMKHLIDRIPQMLIGSDQHKVSKEIQSVSQHIQSCLANPASISANMKIFQKSLGRPLPFKDQLGVECFSQLKVLSKPLNILELRLVFGESRWQEKMCCLKIAATGWKMKKALLQADGLIIRANHLEDVNLGQLQVLLKAVHSQLRAEGVICSHSEERFTEDTFSNQLDPASLKQLCSRVQLWPAMEYVGSLWQYKLTADYVAKACARRENCSQELNIRSDIVQLIAFSLKLTPAASHQLSGLWHLLHLNEISPEDMSILSSQLVNAALASFWSSTFTTDPDYWLTWQPLPATEEKNFYKSHMNRSMKGPGILTRAVFSKCFFEILTSSSKTSQWDVNGLPVLSSSHVTLGEWMERAQQLHEVSTALWTNLAVSSIADFRYTDARLQGIMLGRQLSALVDLVPMDLQGEFLECCEKLHIKDPVAYEYLLKILRSITDQELLPKEFLFLLLTCLQQFFGEGLKELPETAWRGSLWVNIGLVQMQVWLPQTRFDPAIKREYKLKYTKEELHQLECEWKTNDFSSQLHTGKSIEDDSVSNYIHPHLRLLRERMQRLKEQISSLSRKKAFRPPVPPYDCLYQEAHQYIHSIARVSSVQDLLARLLQFLRGERPKSLQAIQNLLNEEASWQQSHHQFRKRLAEEYAVFPDAIVPLQAAILQLQHGMRLVASEVYAVLRSFVRPADLTNLLASLVTFPSVGHAFPTYLARAEILCSVNSVEVLHGLKKFSLKHSEGESEGVEQPCPTLEQLLVNALLQLRCHVLSRGEMDQKSLQLFRHLCQTIINEWDEQERRAQEREAMEHSLYRYRSKSHGKGRSEEEEEEEEFKRRFPFHEKDFEDITAQPSLEEKMETEDPLEDQLEVDRALLSKSSMQTVMTVHQQLCLNFAQSLWYQQSQLSHQAKHYFSTFISCYQTGACLVSQFYPLIGAEMNDRLLGSQLLVSTLLHNTFFEELTSDLVLQQDGPYDFYQHPNIQQVRQCQPVLDNFAKEVNGLLQEWPEHPVLVQLLVVMDRIRSFPLSSPLSKFLNGLEILLAKAQDWEENASRALSLRKHLDLVTQLIIQWRRLELNCWSVSLDNIMKQHVEKSTKHWFSVYQMIEKYVQEQTEANTEETGQMDLKTLVSTLQAFIEGSTLGEFHARLQALLVFHCHVLLMPQVPEKDVLCSILWNLYNYYKQFSECVEAKITELRQPIEKELKEFVKISKWNDVSFWAIKQSVEKIRRTLFKFMKKFEVVLNEPCRPALVEIGKEEQLDCLQKQEESENKDTKVQRLNNALRKILSAGTDVAKRALPEECQDGITFHTESLQYRLPKLTKRMKKMCTTVTENNSFLILVENLDQFTGGIIVSVVELQNLTFDQTADKEKQKSEAKHIQMQKQRALSDLFKSLAKTGLSYRKGLSWSRSKDYHEILYQRPLDLRSALGVVNGTHELDATLLTEISSAWDGCQKYFYRSLARHSRLQTALLAPAKEIGLGSIERCKGFTAHLMQILVRQRRSLTALTEQWILLRHLLSCIQEIESRLTADREYNVAFPPQDSIQRWTDKLQQLSMQCVMVLEELSWFIQCCPKEELTKYGDNERTDVKTNIFQSSGPEMGNACVGISDLIPSELKYPTPLTTEQLPPGCRMRNKDQLWLQVATQLTAMLANVKAMKAEVDKIRQQSRETLFYSWRDFEVCTSAMSCLLEVSAQLQGIESLFLPNGEGRQAANQMTLIKSLKYIQEEVNNTSADFGAWRTQLLASMSNCSGNQGSDEECLEHFSAKVETVIRAVLYAIQCLVERKQEDGKEEEKAPEENEDAALFDVIKAGHITKLLDEDLSADLDSLHVQKAILAVSELLENLKSYGEGYTSDKFFNQSCYLLVRLKPMLCKYSDLILFYLTVSLASHRTTGKLLSVLTSIFTELAQKGFCLPKELLEDEAGEGATQFHDYEDGGIGDGEGKKDVSDKIESEDQAKDSFQKGEEKEKEDQDSKPDIEGEDNAIEMSEDFEGKMHDGEQEKKENDESSDEEEELDKQMGNLDDAEADDKLDERLWGDEDDDDDDEDTSSKTEETGPGMDEEDSELVAKDDNLGTGNKDNKKQPPKDEEKEQQDDSSGNKEKIHEQIDEREYDENEVDPYHGQQEKQPEVEPLDLPDNLNLENDEKSDEEEEDEEEENAFEVDEKPADLSEAEKTEEQNKEDTDETERDDQDAEPAEEGISEDKEEKEDEGKKDADDQEENAGNTEDAAEEEEEEESQPPDEEKKESAEDKGIPAADQGLQPQEEEGKDNSEMDEQIPEPEERMEHETQGQTGQENLQSDSAVELAGEASERDQSKEEYGSGASSANQSEGHDSTRMARMASQKQSRKNTQSFKRKPGQADNERSMGDHNEHVHKRLRTIESSSEAKQNAAQPKENVEEADAFEHIKQGSEYHDAQTYDVATKEQEKPIMPLEEKEEGDSEDAAMETEMQNNEDLEAVDTEELKPEKKKSTATKTPGPGEVEPDIQTFDSEDVSDPTKEKLPKVTEEKPERSKDSTVHTAHQFLMDTPQHIIRDPEELRKELERQLEAWQTQQSGTPDEEKEAAQLWQRYLVLTAPLSQQLCEQLRLILEPTQAAKLKGDYRTGKRLNMRKVIPYIASQFRKDKIWLRRTKPSKRQYQICLAIDDSSSMIDNHSKQLAYESLAVIGNALTLLEVGQIAVCSFGETVQLLHPFHEQFSDQSGTRILRLCKFQQKKTKIAQFLESSANMFAAAQQLSQNINPETAQLLLIVSDGRGLFLEGKERVTAAVQAARNANIFVIFVVLDNPNSRDSILDIKVPIFKGPGELPEIRSYMEEFPFPFYMILRDVNALPETLSDALRQWFELVTASDTL</sequence>
<feature type="region of interest" description="Disordered" evidence="9">
    <location>
        <begin position="4650"/>
        <end position="5238"/>
    </location>
</feature>
<comment type="similarity">
    <text evidence="3">Belongs to the midasin family.</text>
</comment>
<dbReference type="SMART" id="SM00382">
    <property type="entry name" value="AAA"/>
    <property type="match status" value="6"/>
</dbReference>
<organism evidence="11 12">
    <name type="scientific">Lophotis ruficrista</name>
    <dbReference type="NCBI Taxonomy" id="172689"/>
    <lineage>
        <taxon>Eukaryota</taxon>
        <taxon>Metazoa</taxon>
        <taxon>Chordata</taxon>
        <taxon>Craniata</taxon>
        <taxon>Vertebrata</taxon>
        <taxon>Euteleostomi</taxon>
        <taxon>Archelosauria</taxon>
        <taxon>Archosauria</taxon>
        <taxon>Dinosauria</taxon>
        <taxon>Saurischia</taxon>
        <taxon>Theropoda</taxon>
        <taxon>Coelurosauria</taxon>
        <taxon>Aves</taxon>
        <taxon>Neognathae</taxon>
        <taxon>Neoaves</taxon>
        <taxon>Otidimorphae</taxon>
        <taxon>Otidiformes</taxon>
        <taxon>Otididae</taxon>
        <taxon>Lophotis</taxon>
    </lineage>
</organism>
<feature type="compositionally biased region" description="Acidic residues" evidence="9">
    <location>
        <begin position="4866"/>
        <end position="4882"/>
    </location>
</feature>
<feature type="compositionally biased region" description="Basic and acidic residues" evidence="9">
    <location>
        <begin position="4818"/>
        <end position="4830"/>
    </location>
</feature>
<feature type="compositionally biased region" description="Acidic residues" evidence="9">
    <location>
        <begin position="4759"/>
        <end position="4768"/>
    </location>
</feature>
<evidence type="ECO:0000256" key="7">
    <source>
        <dbReference type="ARBA" id="ARBA00023186"/>
    </source>
</evidence>
<dbReference type="SUPFAM" id="SSF52540">
    <property type="entry name" value="P-loop containing nucleoside triphosphate hydrolases"/>
    <property type="match status" value="6"/>
</dbReference>
<feature type="compositionally biased region" description="Polar residues" evidence="9">
    <location>
        <begin position="5010"/>
        <end position="5022"/>
    </location>
</feature>
<dbReference type="InterPro" id="IPR012099">
    <property type="entry name" value="Midasin"/>
</dbReference>
<evidence type="ECO:0000256" key="8">
    <source>
        <dbReference type="ARBA" id="ARBA00023242"/>
    </source>
</evidence>
<feature type="compositionally biased region" description="Acidic residues" evidence="9">
    <location>
        <begin position="4903"/>
        <end position="4921"/>
    </location>
</feature>
<accession>A0A7K8K8K0</accession>
<evidence type="ECO:0000256" key="3">
    <source>
        <dbReference type="ARBA" id="ARBA00007188"/>
    </source>
</evidence>
<proteinExistence type="inferred from homology"/>
<keyword evidence="8" id="KW-0539">Nucleus</keyword>
<name>A0A7K8K8K0_9AVES</name>
<dbReference type="InterPro" id="IPR036465">
    <property type="entry name" value="vWFA_dom_sf"/>
</dbReference>
<evidence type="ECO:0000313" key="11">
    <source>
        <dbReference type="EMBL" id="NXE13050.1"/>
    </source>
</evidence>
<dbReference type="GO" id="GO:0000055">
    <property type="term" value="P:ribosomal large subunit export from nucleus"/>
    <property type="evidence" value="ECO:0007669"/>
    <property type="project" value="TreeGrafter"/>
</dbReference>
<dbReference type="GO" id="GO:0005524">
    <property type="term" value="F:ATP binding"/>
    <property type="evidence" value="ECO:0007669"/>
    <property type="project" value="UniProtKB-KW"/>
</dbReference>
<keyword evidence="6" id="KW-0067">ATP-binding</keyword>
<dbReference type="InterPro" id="IPR040848">
    <property type="entry name" value="AAA_lid_7"/>
</dbReference>
<comment type="caution">
    <text evidence="11">The sequence shown here is derived from an EMBL/GenBank/DDBJ whole genome shotgun (WGS) entry which is preliminary data.</text>
</comment>
<feature type="compositionally biased region" description="Basic and acidic residues" evidence="9">
    <location>
        <begin position="4712"/>
        <end position="4727"/>
    </location>
</feature>
<evidence type="ECO:0000313" key="12">
    <source>
        <dbReference type="Proteomes" id="UP000533896"/>
    </source>
</evidence>
<dbReference type="EMBL" id="VWYV01000968">
    <property type="protein sequence ID" value="NXE13050.1"/>
    <property type="molecule type" value="Genomic_DNA"/>
</dbReference>
<dbReference type="Pfam" id="PF17867">
    <property type="entry name" value="AAA_lid_7"/>
    <property type="match status" value="3"/>
</dbReference>
<dbReference type="Gene3D" id="3.40.50.300">
    <property type="entry name" value="P-loop containing nucleotide triphosphate hydrolases"/>
    <property type="match status" value="7"/>
</dbReference>
<dbReference type="Gene3D" id="3.40.50.410">
    <property type="entry name" value="von Willebrand factor, type A domain"/>
    <property type="match status" value="1"/>
</dbReference>
<gene>
    <name evidence="11" type="primary">Mdn1</name>
    <name evidence="11" type="ORF">LOPRUF_R04296</name>
</gene>
<feature type="compositionally biased region" description="Acidic residues" evidence="9">
    <location>
        <begin position="5155"/>
        <end position="5181"/>
    </location>
</feature>
<dbReference type="FunFam" id="3.40.50.410:FF:000028">
    <property type="entry name" value="Midasin"/>
    <property type="match status" value="1"/>
</dbReference>
<feature type="compositionally biased region" description="Basic and acidic residues" evidence="9">
    <location>
        <begin position="5082"/>
        <end position="5092"/>
    </location>
</feature>
<dbReference type="CDD" id="cd00009">
    <property type="entry name" value="AAA"/>
    <property type="match status" value="2"/>
</dbReference>
<keyword evidence="5" id="KW-0547">Nucleotide-binding</keyword>
<dbReference type="FunFam" id="3.40.50.300:FF:000956">
    <property type="entry name" value="Midasin"/>
    <property type="match status" value="1"/>
</dbReference>
<comment type="subcellular location">
    <subcellularLocation>
        <location evidence="1">Nucleus</location>
        <location evidence="1">Nucleolus</location>
    </subcellularLocation>
    <subcellularLocation>
        <location evidence="2">Nucleus</location>
        <location evidence="2">Nucleoplasm</location>
    </subcellularLocation>
</comment>
<dbReference type="Proteomes" id="UP000533896">
    <property type="component" value="Unassembled WGS sequence"/>
</dbReference>
<dbReference type="GO" id="GO:0016887">
    <property type="term" value="F:ATP hydrolysis activity"/>
    <property type="evidence" value="ECO:0007669"/>
    <property type="project" value="InterPro"/>
</dbReference>
<dbReference type="FunFam" id="3.40.50.300:FF:000142">
    <property type="entry name" value="Midasin"/>
    <property type="match status" value="1"/>
</dbReference>
<dbReference type="OrthoDB" id="422220at2759"/>
<dbReference type="GO" id="GO:0005730">
    <property type="term" value="C:nucleolus"/>
    <property type="evidence" value="ECO:0007669"/>
    <property type="project" value="UniProtKB-SubCell"/>
</dbReference>
<dbReference type="InterPro" id="IPR002035">
    <property type="entry name" value="VWF_A"/>
</dbReference>
<dbReference type="InterPro" id="IPR003593">
    <property type="entry name" value="AAA+_ATPase"/>
</dbReference>
<feature type="compositionally biased region" description="Acidic residues" evidence="9">
    <location>
        <begin position="4700"/>
        <end position="4711"/>
    </location>
</feature>
<dbReference type="GO" id="GO:0030687">
    <property type="term" value="C:preribosome, large subunit precursor"/>
    <property type="evidence" value="ECO:0007669"/>
    <property type="project" value="TreeGrafter"/>
</dbReference>
<feature type="non-terminal residue" evidence="11">
    <location>
        <position position="1"/>
    </location>
</feature>
<evidence type="ECO:0000259" key="10">
    <source>
        <dbReference type="PROSITE" id="PS50234"/>
    </source>
</evidence>
<evidence type="ECO:0000256" key="1">
    <source>
        <dbReference type="ARBA" id="ARBA00004604"/>
    </source>
</evidence>
<feature type="compositionally biased region" description="Polar residues" evidence="9">
    <location>
        <begin position="5063"/>
        <end position="5073"/>
    </location>
</feature>
<protein>
    <recommendedName>
        <fullName evidence="4">Midasin</fullName>
    </recommendedName>
</protein>
<dbReference type="InterPro" id="IPR027417">
    <property type="entry name" value="P-loop_NTPase"/>
</dbReference>
<feature type="compositionally biased region" description="Basic and acidic residues" evidence="9">
    <location>
        <begin position="4787"/>
        <end position="4810"/>
    </location>
</feature>
<feature type="compositionally biased region" description="Acidic residues" evidence="9">
    <location>
        <begin position="4948"/>
        <end position="4961"/>
    </location>
</feature>
<dbReference type="FunFam" id="3.40.50.300:FF:004709">
    <property type="entry name" value="Midasin"/>
    <property type="match status" value="1"/>
</dbReference>
<dbReference type="PIRSF" id="PIRSF010340">
    <property type="entry name" value="Midasin"/>
    <property type="match status" value="1"/>
</dbReference>
<feature type="compositionally biased region" description="Basic and acidic residues" evidence="9">
    <location>
        <begin position="5123"/>
        <end position="5148"/>
    </location>
</feature>
<keyword evidence="12" id="KW-1185">Reference proteome</keyword>
<feature type="compositionally biased region" description="Basic and acidic residues" evidence="9">
    <location>
        <begin position="4922"/>
        <end position="4936"/>
    </location>
</feature>
<keyword evidence="7" id="KW-0143">Chaperone</keyword>
<dbReference type="Pfam" id="PF07728">
    <property type="entry name" value="AAA_5"/>
    <property type="match status" value="7"/>
</dbReference>
<dbReference type="InterPro" id="IPR011704">
    <property type="entry name" value="ATPase_dyneun-rel_AAA"/>
</dbReference>
<evidence type="ECO:0000256" key="5">
    <source>
        <dbReference type="ARBA" id="ARBA00022741"/>
    </source>
</evidence>
<feature type="compositionally biased region" description="Basic residues" evidence="9">
    <location>
        <begin position="3537"/>
        <end position="3546"/>
    </location>
</feature>
<dbReference type="PROSITE" id="PS50234">
    <property type="entry name" value="VWFA"/>
    <property type="match status" value="1"/>
</dbReference>
<dbReference type="GO" id="GO:0005654">
    <property type="term" value="C:nucleoplasm"/>
    <property type="evidence" value="ECO:0007669"/>
    <property type="project" value="UniProtKB-SubCell"/>
</dbReference>
<evidence type="ECO:0000256" key="6">
    <source>
        <dbReference type="ARBA" id="ARBA00022840"/>
    </source>
</evidence>